<dbReference type="Proteomes" id="UP000827092">
    <property type="component" value="Unassembled WGS sequence"/>
</dbReference>
<accession>A0AAV6U653</accession>
<feature type="region of interest" description="Disordered" evidence="1">
    <location>
        <begin position="834"/>
        <end position="869"/>
    </location>
</feature>
<feature type="region of interest" description="Disordered" evidence="1">
    <location>
        <begin position="1664"/>
        <end position="1704"/>
    </location>
</feature>
<feature type="region of interest" description="Disordered" evidence="1">
    <location>
        <begin position="1469"/>
        <end position="1491"/>
    </location>
</feature>
<evidence type="ECO:0000313" key="3">
    <source>
        <dbReference type="Proteomes" id="UP000827092"/>
    </source>
</evidence>
<organism evidence="2 3">
    <name type="scientific">Oedothorax gibbosus</name>
    <dbReference type="NCBI Taxonomy" id="931172"/>
    <lineage>
        <taxon>Eukaryota</taxon>
        <taxon>Metazoa</taxon>
        <taxon>Ecdysozoa</taxon>
        <taxon>Arthropoda</taxon>
        <taxon>Chelicerata</taxon>
        <taxon>Arachnida</taxon>
        <taxon>Araneae</taxon>
        <taxon>Araneomorphae</taxon>
        <taxon>Entelegynae</taxon>
        <taxon>Araneoidea</taxon>
        <taxon>Linyphiidae</taxon>
        <taxon>Erigoninae</taxon>
        <taxon>Oedothorax</taxon>
    </lineage>
</organism>
<feature type="compositionally biased region" description="Polar residues" evidence="1">
    <location>
        <begin position="1478"/>
        <end position="1491"/>
    </location>
</feature>
<keyword evidence="3" id="KW-1185">Reference proteome</keyword>
<proteinExistence type="predicted"/>
<evidence type="ECO:0000313" key="2">
    <source>
        <dbReference type="EMBL" id="KAG8179131.1"/>
    </source>
</evidence>
<feature type="compositionally biased region" description="Polar residues" evidence="1">
    <location>
        <begin position="834"/>
        <end position="854"/>
    </location>
</feature>
<feature type="region of interest" description="Disordered" evidence="1">
    <location>
        <begin position="543"/>
        <end position="574"/>
    </location>
</feature>
<evidence type="ECO:0000256" key="1">
    <source>
        <dbReference type="SAM" id="MobiDB-lite"/>
    </source>
</evidence>
<protein>
    <submittedName>
        <fullName evidence="2">Uncharacterized protein</fullName>
    </submittedName>
</protein>
<dbReference type="EMBL" id="JAFNEN010000647">
    <property type="protein sequence ID" value="KAG8179131.1"/>
    <property type="molecule type" value="Genomic_DNA"/>
</dbReference>
<feature type="region of interest" description="Disordered" evidence="1">
    <location>
        <begin position="1617"/>
        <end position="1641"/>
    </location>
</feature>
<feature type="compositionally biased region" description="Polar residues" evidence="1">
    <location>
        <begin position="1619"/>
        <end position="1633"/>
    </location>
</feature>
<reference evidence="2 3" key="1">
    <citation type="journal article" date="2022" name="Nat. Ecol. Evol.">
        <title>A masculinizing supergene underlies an exaggerated male reproductive morph in a spider.</title>
        <authorList>
            <person name="Hendrickx F."/>
            <person name="De Corte Z."/>
            <person name="Sonet G."/>
            <person name="Van Belleghem S.M."/>
            <person name="Kostlbacher S."/>
            <person name="Vangestel C."/>
        </authorList>
    </citation>
    <scope>NUCLEOTIDE SEQUENCE [LARGE SCALE GENOMIC DNA]</scope>
    <source>
        <strain evidence="2">W744_W776</strain>
    </source>
</reference>
<sequence>MDNTRVLPTPLLMDADLKKMTTIQKKVLNRDSCIDPENLNAIQNDCMNTWFTYLPSTRVSPTKKAKASDNIIHSRATKNLDVFLKEHKRYAVDSAFICPASKRQKTINVFVNYTPHSKSPKKAYHTVLKSRTDLFSTTMKEKIAKDSNKQPSHSNMKARKETTKIYIEKPTELFYLDPNLDPRSKKFQPDKIQLKEVDVESWTDKEFEKQYFKRGVEIINDIVSGILTPPLEQEIRDPRLKHSNIFTNFTNAAYGIGQNSPSVPKESSADISLHQSKTLPMPDLQVKSNVQLSSDSSTMPLSPTKVSADKVSVKIVHASFRATSNHRDVHLKLPNTEKVASDPPNVVPETNHMSLKLNTASSFQRNASLSSAMQGNPANRQPILSSLSVNNAKRTSSCLKSDNHNFMHREMSKYSAKNDSLSLNKCDSITSSVPTAPSLVAPKEKLPSKTSISTKILSINTDSNVNSSNKQKYKKVENLLSSPKCKKKRSYDVSKENNISPLRFKASKAQSSCLLSAGISSKSSSTGEPVKNVCFTLRPHQDCEKLDEPTPNSNVEECSRTSPSKPKNSPRTTFAVSKKIPNARKHETPILSLKCKKKSTKEKPKEKHASLSINSPLNIQSSDASVGKTAKVLPVTTVSKEVVSRASKKQRIQTLVGPNSKCVNQSIKEKCILSGTDVSNTLSSGEFNELNTFPTSTLSQKVSSTVSKKYKPPAVNKPLSSTKPQKLMKNDISNVKHISSSEIQTSKVIANETLSTIPSTVECTTSNYILSKKDSSTVSKKSKYMKFKKPKQLRMSKCDFISKCQKKLCHGASKEKLHPNFEAIEVSSYDTSQNNVKKTSKTLSTDTVPTTAHSKVSKKRKNSESDKPRYKHIKKISDDSNIEQVTSKVLSSKVFVKSSSQNVCNDCEVSNNMVSNKEISHIKAQQERHSTSPNVRAKKHNFFARHFEFLVKSLIKHFKDAHCKSNLPCVTSDDEISNTNVVSFQVDTFVQKFLFAFASLQYKNDKLSTIWFKTVCLPMALVHRLGYECYLNYVSSDSIAQPATALDIFDHFLQKKLSTHLLKQTERDLKNSLKYFSLRNILCKFKMKIRKCNAKKSQKCLVDATDPLAKRVTTADSFRELQENSNEHFGKECFKIENELIADIFDSKNISTSLWLETNLEWKAFFQRSNLIFCSENLKRNSIFLSPKKKFPFCLENNFSLIKSEEIFFPLMECLPPKQFLYNAYSKSRNFLRSLSPTTTTEILESIYLSTYDLESSVFMKERDHKIFFSLQEFVWNNYQILNLCKLASLKINHCVGKISSCELENKFFSQGLEFSNRKKLASESKTVSTFIRSLLKSESSENDQSKMEFKKNEITVEKESTDQSGLLNCTDVSSEEKGPFDDTDVSISSSISLPASKEQLCNLTAAAQQSAPIGQSHSLIELQTFDYPTLESTKINDTNFVKTLKTETNIAMEIPFLDCLSSFEKENTRDVDKEKNGPQSLQNSQEALPSTKECSMTNLLKYCSSPSTSKLLQATSKIVDKLSALQNVSYPSKVTDPFNSLTQDAAEPMNSSFDVCSTSFTAEATTTSSIQKASSENISTLNASQKNKTPSSPDSVKTFLASSTKITAESSYCPVDSSDASSHIPTQKSSPCLPSVATKPTTDKAPANEIYAHCPTEVSLELSRNSKSTLVPRDTLAKGSSSSTLRKPVQGARRSSSSTLHKPVQGCTAVSVCPTVTIHHHPSVPQTTSTTKKNLNCDKDSDRKAAISTVFHTDCPFKKLGKESKVSSKVLDSAFLDFDLFGEGKPLQYYHKHLRASGHHTVNFDGIHTDMTKLSSDTLESYNFLTEQLHYHRLILRGLIQLASDPEAEPDEKMYKRITEELEYIEGYEMACKAILL</sequence>
<name>A0AAV6U653_9ARAC</name>
<gene>
    <name evidence="2" type="ORF">JTE90_012540</name>
</gene>
<comment type="caution">
    <text evidence="2">The sequence shown here is derived from an EMBL/GenBank/DDBJ whole genome shotgun (WGS) entry which is preliminary data.</text>
</comment>
<feature type="compositionally biased region" description="Polar residues" evidence="1">
    <location>
        <begin position="550"/>
        <end position="574"/>
    </location>
</feature>